<feature type="compositionally biased region" description="Basic and acidic residues" evidence="1">
    <location>
        <begin position="34"/>
        <end position="53"/>
    </location>
</feature>
<dbReference type="EMBL" id="CP006912">
    <property type="protein sequence ID" value="AHB48377.1"/>
    <property type="molecule type" value="Genomic_DNA"/>
</dbReference>
<dbReference type="Proteomes" id="UP000018542">
    <property type="component" value="Chromosome"/>
</dbReference>
<dbReference type="PATRIC" id="fig|1029756.8.peg.1712"/>
<organism evidence="2 3">
    <name type="scientific">Hyphomicrobium nitrativorans NL23</name>
    <dbReference type="NCBI Taxonomy" id="1029756"/>
    <lineage>
        <taxon>Bacteria</taxon>
        <taxon>Pseudomonadati</taxon>
        <taxon>Pseudomonadota</taxon>
        <taxon>Alphaproteobacteria</taxon>
        <taxon>Hyphomicrobiales</taxon>
        <taxon>Hyphomicrobiaceae</taxon>
        <taxon>Hyphomicrobium</taxon>
    </lineage>
</organism>
<dbReference type="Pfam" id="PF09954">
    <property type="entry name" value="DUF2188"/>
    <property type="match status" value="1"/>
</dbReference>
<evidence type="ECO:0000313" key="3">
    <source>
        <dbReference type="Proteomes" id="UP000018542"/>
    </source>
</evidence>
<keyword evidence="3" id="KW-1185">Reference proteome</keyword>
<name>V5SD19_9HYPH</name>
<protein>
    <recommendedName>
        <fullName evidence="4">DUF2188 domain-containing protein</fullName>
    </recommendedName>
</protein>
<dbReference type="KEGG" id="hni:W911_08210"/>
<evidence type="ECO:0008006" key="4">
    <source>
        <dbReference type="Google" id="ProtNLM"/>
    </source>
</evidence>
<sequence>MDRDALCSAATHEHASQPFGLEAGSLRIRRTLRARTEKRREDREMTTDRSDRGTFPRAEIHVGWLSERNAWLVTHGGRTLTPGSFRRRAYAIAFARAIAASRDAEMVVRDANGDVTRHQPETLSYPTELD</sequence>
<dbReference type="AlphaFoldDB" id="V5SD19"/>
<feature type="region of interest" description="Disordered" evidence="1">
    <location>
        <begin position="30"/>
        <end position="53"/>
    </location>
</feature>
<evidence type="ECO:0000313" key="2">
    <source>
        <dbReference type="EMBL" id="AHB48377.1"/>
    </source>
</evidence>
<dbReference type="HOGENOM" id="CLU_1935186_0_0_5"/>
<gene>
    <name evidence="2" type="ORF">W911_08210</name>
</gene>
<proteinExistence type="predicted"/>
<dbReference type="InterPro" id="IPR018691">
    <property type="entry name" value="DUF2188"/>
</dbReference>
<evidence type="ECO:0000256" key="1">
    <source>
        <dbReference type="SAM" id="MobiDB-lite"/>
    </source>
</evidence>
<accession>V5SD19</accession>
<reference evidence="2 3" key="1">
    <citation type="journal article" date="2014" name="Genome Announc.">
        <title>Complete Genome Sequence of Hyphomicrobium nitrativorans Strain NL23, a Denitrifying Bacterium Isolated from Biofilm of a Methanol-Fed Denitrification System Treating Seawater at the Montreal Biodome.</title>
        <authorList>
            <person name="Martineau C."/>
            <person name="Villeneuve C."/>
            <person name="Mauffrey F."/>
            <person name="Villemur R."/>
        </authorList>
    </citation>
    <scope>NUCLEOTIDE SEQUENCE [LARGE SCALE GENOMIC DNA]</scope>
    <source>
        <strain evidence="2">NL23</strain>
    </source>
</reference>